<evidence type="ECO:0000256" key="1">
    <source>
        <dbReference type="SAM" id="MobiDB-lite"/>
    </source>
</evidence>
<protein>
    <submittedName>
        <fullName evidence="2">Uncharacterized protein</fullName>
    </submittedName>
</protein>
<sequence>MSGYSHFNAGFSQGGYGQSYYNNASWSNGSQPSNADLYASQGFPGGNRAAQQNYYVHSQSQSQMMPPPPPPRPLLAPTQIDSRPADYWHNNKHLLTINRGSEKEFPHSVSYRPTTGPCTAGVALLNLEYAQSHYMVAGNDILNEFMPPHTMRYAEAEFLIEWPGYRPASYTFTLVDPHTRRYITRAMLGAQATQLFKNFANTRKDAQFIEVDGSMRLGVDGVMYDQVRLVELYTKDGKTFRAQWALNAHYLSVGM</sequence>
<name>A0AAW0BF88_9AGAR</name>
<dbReference type="Proteomes" id="UP001362999">
    <property type="component" value="Unassembled WGS sequence"/>
</dbReference>
<organism evidence="2 3">
    <name type="scientific">Favolaschia claudopus</name>
    <dbReference type="NCBI Taxonomy" id="2862362"/>
    <lineage>
        <taxon>Eukaryota</taxon>
        <taxon>Fungi</taxon>
        <taxon>Dikarya</taxon>
        <taxon>Basidiomycota</taxon>
        <taxon>Agaricomycotina</taxon>
        <taxon>Agaricomycetes</taxon>
        <taxon>Agaricomycetidae</taxon>
        <taxon>Agaricales</taxon>
        <taxon>Marasmiineae</taxon>
        <taxon>Mycenaceae</taxon>
        <taxon>Favolaschia</taxon>
    </lineage>
</organism>
<feature type="region of interest" description="Disordered" evidence="1">
    <location>
        <begin position="57"/>
        <end position="79"/>
    </location>
</feature>
<feature type="compositionally biased region" description="Pro residues" evidence="1">
    <location>
        <begin position="65"/>
        <end position="74"/>
    </location>
</feature>
<evidence type="ECO:0000313" key="2">
    <source>
        <dbReference type="EMBL" id="KAK7024747.1"/>
    </source>
</evidence>
<reference evidence="2 3" key="1">
    <citation type="journal article" date="2024" name="J Genomics">
        <title>Draft genome sequencing and assembly of Favolaschia claudopus CIRM-BRFM 2984 isolated from oak limbs.</title>
        <authorList>
            <person name="Navarro D."/>
            <person name="Drula E."/>
            <person name="Chaduli D."/>
            <person name="Cazenave R."/>
            <person name="Ahrendt S."/>
            <person name="Wang J."/>
            <person name="Lipzen A."/>
            <person name="Daum C."/>
            <person name="Barry K."/>
            <person name="Grigoriev I.V."/>
            <person name="Favel A."/>
            <person name="Rosso M.N."/>
            <person name="Martin F."/>
        </authorList>
    </citation>
    <scope>NUCLEOTIDE SEQUENCE [LARGE SCALE GENOMIC DNA]</scope>
    <source>
        <strain evidence="2 3">CIRM-BRFM 2984</strain>
    </source>
</reference>
<keyword evidence="3" id="KW-1185">Reference proteome</keyword>
<comment type="caution">
    <text evidence="2">The sequence shown here is derived from an EMBL/GenBank/DDBJ whole genome shotgun (WGS) entry which is preliminary data.</text>
</comment>
<dbReference type="EMBL" id="JAWWNJ010000034">
    <property type="protein sequence ID" value="KAK7024747.1"/>
    <property type="molecule type" value="Genomic_DNA"/>
</dbReference>
<proteinExistence type="predicted"/>
<gene>
    <name evidence="2" type="ORF">R3P38DRAFT_2951014</name>
</gene>
<accession>A0AAW0BF88</accession>
<dbReference type="AlphaFoldDB" id="A0AAW0BF88"/>
<evidence type="ECO:0000313" key="3">
    <source>
        <dbReference type="Proteomes" id="UP001362999"/>
    </source>
</evidence>